<dbReference type="HOGENOM" id="CLU_2456794_0_0_1"/>
<keyword evidence="2" id="KW-1185">Reference proteome</keyword>
<organism evidence="1 2">
    <name type="scientific">Caenorhabditis briggsae</name>
    <dbReference type="NCBI Taxonomy" id="6238"/>
    <lineage>
        <taxon>Eukaryota</taxon>
        <taxon>Metazoa</taxon>
        <taxon>Ecdysozoa</taxon>
        <taxon>Nematoda</taxon>
        <taxon>Chromadorea</taxon>
        <taxon>Rhabditida</taxon>
        <taxon>Rhabditina</taxon>
        <taxon>Rhabditomorpha</taxon>
        <taxon>Rhabditoidea</taxon>
        <taxon>Rhabditidae</taxon>
        <taxon>Peloderinae</taxon>
        <taxon>Caenorhabditis</taxon>
    </lineage>
</organism>
<evidence type="ECO:0000313" key="1">
    <source>
        <dbReference type="EMBL" id="CAP33415.2"/>
    </source>
</evidence>
<dbReference type="KEGG" id="cbr:CBG_15035"/>
<name>A8XL90_CAEBR</name>
<accession>A8XL90</accession>
<dbReference type="WormBase" id="CBG15035">
    <property type="protein sequence ID" value="CBP42026"/>
    <property type="gene ID" value="WBGene00035385"/>
</dbReference>
<dbReference type="GeneID" id="8574839"/>
<gene>
    <name evidence="1 3" type="ORF">CBG15035</name>
    <name evidence="1" type="ORF">CBG_15035</name>
</gene>
<reference evidence="1 2" key="1">
    <citation type="journal article" date="2003" name="PLoS Biol.">
        <title>The genome sequence of Caenorhabditis briggsae: a platform for comparative genomics.</title>
        <authorList>
            <person name="Stein L.D."/>
            <person name="Bao Z."/>
            <person name="Blasiar D."/>
            <person name="Blumenthal T."/>
            <person name="Brent M.R."/>
            <person name="Chen N."/>
            <person name="Chinwalla A."/>
            <person name="Clarke L."/>
            <person name="Clee C."/>
            <person name="Coghlan A."/>
            <person name="Coulson A."/>
            <person name="D'Eustachio P."/>
            <person name="Fitch D.H."/>
            <person name="Fulton L.A."/>
            <person name="Fulton R.E."/>
            <person name="Griffiths-Jones S."/>
            <person name="Harris T.W."/>
            <person name="Hillier L.W."/>
            <person name="Kamath R."/>
            <person name="Kuwabara P.E."/>
            <person name="Mardis E.R."/>
            <person name="Marra M.A."/>
            <person name="Miner T.L."/>
            <person name="Minx P."/>
            <person name="Mullikin J.C."/>
            <person name="Plumb R.W."/>
            <person name="Rogers J."/>
            <person name="Schein J.E."/>
            <person name="Sohrmann M."/>
            <person name="Spieth J."/>
            <person name="Stajich J.E."/>
            <person name="Wei C."/>
            <person name="Willey D."/>
            <person name="Wilson R.K."/>
            <person name="Durbin R."/>
            <person name="Waterston R.H."/>
        </authorList>
    </citation>
    <scope>NUCLEOTIDE SEQUENCE [LARGE SCALE GENOMIC DNA]</scope>
    <source>
        <strain evidence="1 2">AF16</strain>
    </source>
</reference>
<dbReference type="CTD" id="8574839"/>
<dbReference type="Proteomes" id="UP000008549">
    <property type="component" value="Unassembled WGS sequence"/>
</dbReference>
<dbReference type="InParanoid" id="A8XL90"/>
<sequence length="89" mass="10525">MQLRALAKEIVEMEDYDDQFKVFNFRIHVVTDMIHETACKAMPEGLYHVKWTDDNQEEKKKNVSNVRSSPMCLEMQKEDYQANEGIQLN</sequence>
<evidence type="ECO:0000313" key="2">
    <source>
        <dbReference type="Proteomes" id="UP000008549"/>
    </source>
</evidence>
<evidence type="ECO:0000313" key="3">
    <source>
        <dbReference type="WormBase" id="CBG15035"/>
    </source>
</evidence>
<dbReference type="RefSeq" id="XP_045095600.1">
    <property type="nucleotide sequence ID" value="XM_045245007.1"/>
</dbReference>
<dbReference type="AlphaFoldDB" id="A8XL90"/>
<protein>
    <submittedName>
        <fullName evidence="1">Protein CBG15035</fullName>
    </submittedName>
</protein>
<dbReference type="EMBL" id="HE600932">
    <property type="protein sequence ID" value="CAP33415.2"/>
    <property type="molecule type" value="Genomic_DNA"/>
</dbReference>
<proteinExistence type="predicted"/>
<reference evidence="1 2" key="2">
    <citation type="journal article" date="2011" name="PLoS Genet.">
        <title>Caenorhabditis briggsae recombinant inbred line genotypes reveal inter-strain incompatibility and the evolution of recombination.</title>
        <authorList>
            <person name="Ross J.A."/>
            <person name="Koboldt D.C."/>
            <person name="Staisch J.E."/>
            <person name="Chamberlin H.M."/>
            <person name="Gupta B.P."/>
            <person name="Miller R.D."/>
            <person name="Baird S.E."/>
            <person name="Haag E.S."/>
        </authorList>
    </citation>
    <scope>NUCLEOTIDE SEQUENCE [LARGE SCALE GENOMIC DNA]</scope>
    <source>
        <strain evidence="1 2">AF16</strain>
    </source>
</reference>